<feature type="compositionally biased region" description="Low complexity" evidence="1">
    <location>
        <begin position="31"/>
        <end position="49"/>
    </location>
</feature>
<feature type="compositionally biased region" description="Polar residues" evidence="1">
    <location>
        <begin position="804"/>
        <end position="813"/>
    </location>
</feature>
<dbReference type="InterPro" id="IPR045153">
    <property type="entry name" value="Est1/Ebs1-like"/>
</dbReference>
<dbReference type="AlphaFoldDB" id="A0A6H0Y194"/>
<dbReference type="SUPFAM" id="SSF48452">
    <property type="entry name" value="TPR-like"/>
    <property type="match status" value="1"/>
</dbReference>
<dbReference type="GO" id="GO:0070034">
    <property type="term" value="F:telomerase RNA binding"/>
    <property type="evidence" value="ECO:0007669"/>
    <property type="project" value="TreeGrafter"/>
</dbReference>
<sequence>MCDQLPASHKALAISKEKPPDASIQRPHCQSSSDQSSSLDSASPSSSSDGEGDTYMSGTAREPRNVFLPDEAAIDALSLSQREDRLDKSTPSSSSSGIKRRAEANLEQSTAREPSGLSYVATHEQPPSRQAHRATHAKKHSGAPAPKRHAGPRSSGEFVASKFTNSQRIDSAFVNPSRQTTFRSQSSWPTNVAPPPAASLLMEDVPGFSSVPINQVFGQPRTSRLLRQPETSMITQEQLAAEVKGIYAGLVMVEAKSINIDAQQQADPNSKLSAEQWQSLIALRRTLLYEHHDFLMATQHPSASPGLRNLAAKYCMPARMWKHGIHGFLEVLRHRRPESQEYMLTFIYLAYNMMALLFETVPAFTDTWIECLGDLARYRMAIEEDKEIHAIWGGVAARWYTLAADRHPQIGRLYHHLGILERPSLRKFYFYSRSLTSVVPFINARESLGTLCAPILQDDAAIRHGAHSAEAMTICYHARVFSNQDQAIIERDGDKALALLKTQTPGKIASYATPLAVTNIASLFEFGQPNNIFKQLFASALARAAHNARPSVLSTPAMSEAAKAISDSETFAMTTYPSDYTIKFFATCFNSLIRQKLDHGTVRDLLQYVHVNLVWINSLLDLRAGLSLAPHKAIVDKVLTSIDWAGLEVFLNELASIDPITTRVVEHATYNTFLPAENWRERKPLAEDFMIRGIIWAEGYLPIELFEGLEDDDGSRGLETPARLHLRAERVEWVACCIALPSKQSQLTFDDQSRLYGSRSLAAIVESDQHTYWIKSERELSPDFSHSLPEYSQGEYEKSGDSSGGPTQFTPSVDSYAYKTEDGSVEY</sequence>
<reference evidence="3 4" key="1">
    <citation type="journal article" date="2016" name="Sci. Rep.">
        <title>Peltaster fructicola genome reveals evolution from an invasive phytopathogen to an ectophytic parasite.</title>
        <authorList>
            <person name="Xu C."/>
            <person name="Chen H."/>
            <person name="Gleason M.L."/>
            <person name="Xu J.R."/>
            <person name="Liu H."/>
            <person name="Zhang R."/>
            <person name="Sun G."/>
        </authorList>
    </citation>
    <scope>NUCLEOTIDE SEQUENCE [LARGE SCALE GENOMIC DNA]</scope>
    <source>
        <strain evidence="3 4">LNHT1506</strain>
    </source>
</reference>
<evidence type="ECO:0000313" key="3">
    <source>
        <dbReference type="EMBL" id="QIX00420.1"/>
    </source>
</evidence>
<dbReference type="Gene3D" id="1.25.40.10">
    <property type="entry name" value="Tetratricopeptide repeat domain"/>
    <property type="match status" value="1"/>
</dbReference>
<proteinExistence type="predicted"/>
<keyword evidence="4" id="KW-1185">Reference proteome</keyword>
<evidence type="ECO:0000256" key="1">
    <source>
        <dbReference type="SAM" id="MobiDB-lite"/>
    </source>
</evidence>
<evidence type="ECO:0000313" key="4">
    <source>
        <dbReference type="Proteomes" id="UP000503462"/>
    </source>
</evidence>
<accession>A0A6H0Y194</accession>
<dbReference type="EMBL" id="CP051142">
    <property type="protein sequence ID" value="QIX00420.1"/>
    <property type="molecule type" value="Genomic_DNA"/>
</dbReference>
<gene>
    <name evidence="3" type="ORF">AMS68_005937</name>
</gene>
<feature type="compositionally biased region" description="Basic residues" evidence="1">
    <location>
        <begin position="130"/>
        <end position="151"/>
    </location>
</feature>
<dbReference type="InterPro" id="IPR011990">
    <property type="entry name" value="TPR-like_helical_dom_sf"/>
</dbReference>
<dbReference type="Pfam" id="PF10373">
    <property type="entry name" value="EST1_DNA_bind"/>
    <property type="match status" value="1"/>
</dbReference>
<dbReference type="InterPro" id="IPR018834">
    <property type="entry name" value="DNA/RNA-bd_Est1-type"/>
</dbReference>
<name>A0A6H0Y194_9PEZI</name>
<dbReference type="Proteomes" id="UP000503462">
    <property type="component" value="Chromosome 4"/>
</dbReference>
<dbReference type="GO" id="GO:0000184">
    <property type="term" value="P:nuclear-transcribed mRNA catabolic process, nonsense-mediated decay"/>
    <property type="evidence" value="ECO:0007669"/>
    <property type="project" value="TreeGrafter"/>
</dbReference>
<organism evidence="3 4">
    <name type="scientific">Peltaster fructicola</name>
    <dbReference type="NCBI Taxonomy" id="286661"/>
    <lineage>
        <taxon>Eukaryota</taxon>
        <taxon>Fungi</taxon>
        <taxon>Dikarya</taxon>
        <taxon>Ascomycota</taxon>
        <taxon>Pezizomycotina</taxon>
        <taxon>Dothideomycetes</taxon>
        <taxon>Dothideomycetes incertae sedis</taxon>
        <taxon>Peltaster</taxon>
    </lineage>
</organism>
<dbReference type="PANTHER" id="PTHR15696">
    <property type="entry name" value="SMG-7 SUPPRESSOR WITH MORPHOLOGICAL EFFECT ON GENITALIA PROTEIN 7"/>
    <property type="match status" value="1"/>
</dbReference>
<dbReference type="FunFam" id="1.25.40.10:FF:000202">
    <property type="entry name" value="Unplaced genomic scaffold supercont1.7, whole genome shotgun sequence"/>
    <property type="match status" value="1"/>
</dbReference>
<dbReference type="GO" id="GO:0042162">
    <property type="term" value="F:telomeric DNA binding"/>
    <property type="evidence" value="ECO:0007669"/>
    <property type="project" value="TreeGrafter"/>
</dbReference>
<feature type="region of interest" description="Disordered" evidence="1">
    <location>
        <begin position="783"/>
        <end position="827"/>
    </location>
</feature>
<feature type="region of interest" description="Disordered" evidence="1">
    <location>
        <begin position="1"/>
        <end position="157"/>
    </location>
</feature>
<dbReference type="OrthoDB" id="2017974at2759"/>
<dbReference type="GO" id="GO:0005697">
    <property type="term" value="C:telomerase holoenzyme complex"/>
    <property type="evidence" value="ECO:0007669"/>
    <property type="project" value="TreeGrafter"/>
</dbReference>
<protein>
    <recommendedName>
        <fullName evidence="2">DNA/RNA-binding domain-containing protein</fullName>
    </recommendedName>
</protein>
<feature type="domain" description="DNA/RNA-binding" evidence="2">
    <location>
        <begin position="396"/>
        <end position="452"/>
    </location>
</feature>
<evidence type="ECO:0000259" key="2">
    <source>
        <dbReference type="Pfam" id="PF10373"/>
    </source>
</evidence>
<dbReference type="PANTHER" id="PTHR15696:SF0">
    <property type="entry name" value="TELOMERASE-BINDING PROTEIN EST1A"/>
    <property type="match status" value="1"/>
</dbReference>